<dbReference type="Proteomes" id="UP001159370">
    <property type="component" value="Unassembled WGS sequence"/>
</dbReference>
<dbReference type="RefSeq" id="WP_280692544.1">
    <property type="nucleotide sequence ID" value="NZ_JANQDL010000088.1"/>
</dbReference>
<dbReference type="EMBL" id="JANQDL010000088">
    <property type="protein sequence ID" value="MDH6064650.1"/>
    <property type="molecule type" value="Genomic_DNA"/>
</dbReference>
<dbReference type="AlphaFoldDB" id="A0AA43KG20"/>
<protein>
    <submittedName>
        <fullName evidence="1">Uncharacterized protein</fullName>
    </submittedName>
</protein>
<evidence type="ECO:0000313" key="1">
    <source>
        <dbReference type="EMBL" id="MDH6064650.1"/>
    </source>
</evidence>
<evidence type="ECO:0000313" key="2">
    <source>
        <dbReference type="Proteomes" id="UP001159370"/>
    </source>
</evidence>
<sequence length="74" mass="8149">MAGHLKPSDPLPHVKALEEAAKAGWIFSSSEVEDLIGCKPKLKEGEQQFIRGSFGFVKAGRVGNQSRWKVVRVD</sequence>
<comment type="caution">
    <text evidence="1">The sequence shown here is derived from an EMBL/GenBank/DDBJ whole genome shotgun (WGS) entry which is preliminary data.</text>
</comment>
<reference evidence="1 2" key="1">
    <citation type="journal article" date="2023" name="J. Phycol.">
        <title>Chrysosporum ovalisporum is synonymous with the true-branching cyanobacterium Umezakia natans (Nostocales/Aphanizomenonaceae).</title>
        <authorList>
            <person name="McGregor G.B."/>
            <person name="Sendall B.C."/>
            <person name="Niiyama Y."/>
            <person name="Tuji A."/>
            <person name="Willis A."/>
        </authorList>
    </citation>
    <scope>NUCLEOTIDE SEQUENCE [LARGE SCALE GENOMIC DNA]</scope>
    <source>
        <strain evidence="1 2">FSS-62</strain>
    </source>
</reference>
<organism evidence="1 2">
    <name type="scientific">Umezakia ovalisporum FSS-62</name>
    <dbReference type="NCBI Taxonomy" id="2971776"/>
    <lineage>
        <taxon>Bacteria</taxon>
        <taxon>Bacillati</taxon>
        <taxon>Cyanobacteriota</taxon>
        <taxon>Cyanophyceae</taxon>
        <taxon>Nostocales</taxon>
        <taxon>Nodulariaceae</taxon>
        <taxon>Umezakia</taxon>
    </lineage>
</organism>
<gene>
    <name evidence="1" type="ORF">NWP23_12925</name>
</gene>
<proteinExistence type="predicted"/>
<name>A0AA43KG20_9CYAN</name>
<accession>A0AA43KG20</accession>